<gene>
    <name evidence="11" type="ORF">CRI88_00095</name>
</gene>
<dbReference type="GO" id="GO:0004252">
    <property type="term" value="F:serine-type endopeptidase activity"/>
    <property type="evidence" value="ECO:0007669"/>
    <property type="project" value="UniProtKB-UniRule"/>
</dbReference>
<dbReference type="InterPro" id="IPR023827">
    <property type="entry name" value="Peptidase_S8_Asp-AS"/>
</dbReference>
<evidence type="ECO:0000256" key="7">
    <source>
        <dbReference type="ARBA" id="ARBA00022825"/>
    </source>
</evidence>
<dbReference type="PROSITE" id="PS51892">
    <property type="entry name" value="SUBTILASE"/>
    <property type="match status" value="1"/>
</dbReference>
<dbReference type="Gene3D" id="3.40.50.200">
    <property type="entry name" value="Peptidase S8/S53 domain"/>
    <property type="match status" value="1"/>
</dbReference>
<keyword evidence="6 9" id="KW-0378">Hydrolase</keyword>
<keyword evidence="8" id="KW-0106">Calcium</keyword>
<evidence type="ECO:0000256" key="1">
    <source>
        <dbReference type="ARBA" id="ARBA00001913"/>
    </source>
</evidence>
<evidence type="ECO:0000256" key="3">
    <source>
        <dbReference type="ARBA" id="ARBA00011073"/>
    </source>
</evidence>
<evidence type="ECO:0000256" key="9">
    <source>
        <dbReference type="PROSITE-ProRule" id="PRU01240"/>
    </source>
</evidence>
<dbReference type="InterPro" id="IPR050131">
    <property type="entry name" value="Peptidase_S8_subtilisin-like"/>
</dbReference>
<dbReference type="PANTHER" id="PTHR43806">
    <property type="entry name" value="PEPTIDASE S8"/>
    <property type="match status" value="1"/>
</dbReference>
<dbReference type="InterPro" id="IPR022398">
    <property type="entry name" value="Peptidase_S8_His-AS"/>
</dbReference>
<evidence type="ECO:0000256" key="4">
    <source>
        <dbReference type="ARBA" id="ARBA00022525"/>
    </source>
</evidence>
<comment type="similarity">
    <text evidence="3 9">Belongs to the peptidase S8 family.</text>
</comment>
<dbReference type="GO" id="GO:0006508">
    <property type="term" value="P:proteolysis"/>
    <property type="evidence" value="ECO:0007669"/>
    <property type="project" value="UniProtKB-KW"/>
</dbReference>
<evidence type="ECO:0000256" key="6">
    <source>
        <dbReference type="ARBA" id="ARBA00022801"/>
    </source>
</evidence>
<comment type="cofactor">
    <cofactor evidence="1">
        <name>Ca(2+)</name>
        <dbReference type="ChEBI" id="CHEBI:29108"/>
    </cofactor>
</comment>
<feature type="active site" description="Charge relay system" evidence="9">
    <location>
        <position position="98"/>
    </location>
</feature>
<sequence length="280" mass="31208">MRFKKYVFLAICIISVAFLYEHKKNISIEDLYENQAYPDGIEHFRVEEVWDKGYFGEKIRIAILDTGLDFEHPDFEGQINTGFNAIDNNSLPIDDSGHGTKVTGVIAAKNNDIGVVGISPSAEIYPIKVLDEFGEGEIEDVIQGIEWCIDNEIDIINMSFSTIKNDQKFFNVINKAINAGIFIVAAIDNNKERGPGYPALYEGVIAVASLEWKNLLSTEEVDFFAPGNNIFTTAIGGKYIVSEGNSIATPHITGLIALIIDQYQTRNYKDVICLLEKLVK</sequence>
<evidence type="ECO:0000313" key="11">
    <source>
        <dbReference type="EMBL" id="PKU52766.1"/>
    </source>
</evidence>
<feature type="domain" description="Peptidase S8/S53" evidence="10">
    <location>
        <begin position="56"/>
        <end position="265"/>
    </location>
</feature>
<reference evidence="11 12" key="1">
    <citation type="submission" date="2017-10" db="EMBL/GenBank/DDBJ databases">
        <title>Draft genome of Lysinibacillus fusiformis strain Juneja, a laboratory-derived pathogen of Drosophila melanogaster.</title>
        <authorList>
            <person name="Smith B.R."/>
            <person name="Unckless R.L."/>
        </authorList>
    </citation>
    <scope>NUCLEOTIDE SEQUENCE [LARGE SCALE GENOMIC DNA]</scope>
    <source>
        <strain evidence="11 12">Juneja</strain>
    </source>
</reference>
<dbReference type="PANTHER" id="PTHR43806:SF11">
    <property type="entry name" value="CEREVISIN-RELATED"/>
    <property type="match status" value="1"/>
</dbReference>
<evidence type="ECO:0000256" key="5">
    <source>
        <dbReference type="ARBA" id="ARBA00022670"/>
    </source>
</evidence>
<dbReference type="Proteomes" id="UP000234956">
    <property type="component" value="Unassembled WGS sequence"/>
</dbReference>
<dbReference type="InterPro" id="IPR036852">
    <property type="entry name" value="Peptidase_S8/S53_dom_sf"/>
</dbReference>
<dbReference type="InterPro" id="IPR000209">
    <property type="entry name" value="Peptidase_S8/S53_dom"/>
</dbReference>
<dbReference type="InterPro" id="IPR015500">
    <property type="entry name" value="Peptidase_S8_subtilisin-rel"/>
</dbReference>
<proteinExistence type="inferred from homology"/>
<accession>A0A2I0V3B3</accession>
<comment type="subcellular location">
    <subcellularLocation>
        <location evidence="2">Secreted</location>
    </subcellularLocation>
</comment>
<feature type="active site" description="Charge relay system" evidence="9">
    <location>
        <position position="65"/>
    </location>
</feature>
<keyword evidence="7 9" id="KW-0720">Serine protease</keyword>
<dbReference type="PROSITE" id="PS00137">
    <property type="entry name" value="SUBTILASE_HIS"/>
    <property type="match status" value="1"/>
</dbReference>
<dbReference type="PRINTS" id="PR00723">
    <property type="entry name" value="SUBTILISIN"/>
</dbReference>
<dbReference type="Pfam" id="PF00082">
    <property type="entry name" value="Peptidase_S8"/>
    <property type="match status" value="1"/>
</dbReference>
<dbReference type="GO" id="GO:0005576">
    <property type="term" value="C:extracellular region"/>
    <property type="evidence" value="ECO:0007669"/>
    <property type="project" value="UniProtKB-SubCell"/>
</dbReference>
<dbReference type="PROSITE" id="PS00136">
    <property type="entry name" value="SUBTILASE_ASP"/>
    <property type="match status" value="1"/>
</dbReference>
<dbReference type="RefSeq" id="WP_058845103.1">
    <property type="nucleotide sequence ID" value="NZ_PDFK01000001.1"/>
</dbReference>
<evidence type="ECO:0000313" key="12">
    <source>
        <dbReference type="Proteomes" id="UP000234956"/>
    </source>
</evidence>
<evidence type="ECO:0000256" key="8">
    <source>
        <dbReference type="ARBA" id="ARBA00022837"/>
    </source>
</evidence>
<protein>
    <submittedName>
        <fullName evidence="11">Peptidase S8</fullName>
    </submittedName>
</protein>
<dbReference type="SUPFAM" id="SSF52743">
    <property type="entry name" value="Subtilisin-like"/>
    <property type="match status" value="1"/>
</dbReference>
<dbReference type="AlphaFoldDB" id="A0A2I0V3B3"/>
<evidence type="ECO:0000259" key="10">
    <source>
        <dbReference type="Pfam" id="PF00082"/>
    </source>
</evidence>
<feature type="active site" description="Charge relay system" evidence="9">
    <location>
        <position position="246"/>
    </location>
</feature>
<comment type="caution">
    <text evidence="11">The sequence shown here is derived from an EMBL/GenBank/DDBJ whole genome shotgun (WGS) entry which is preliminary data.</text>
</comment>
<organism evidence="11 12">
    <name type="scientific">Lysinibacillus fusiformis</name>
    <dbReference type="NCBI Taxonomy" id="28031"/>
    <lineage>
        <taxon>Bacteria</taxon>
        <taxon>Bacillati</taxon>
        <taxon>Bacillota</taxon>
        <taxon>Bacilli</taxon>
        <taxon>Bacillales</taxon>
        <taxon>Bacillaceae</taxon>
        <taxon>Lysinibacillus</taxon>
    </lineage>
</organism>
<evidence type="ECO:0000256" key="2">
    <source>
        <dbReference type="ARBA" id="ARBA00004613"/>
    </source>
</evidence>
<name>A0A2I0V3B3_9BACI</name>
<keyword evidence="5 9" id="KW-0645">Protease</keyword>
<keyword evidence="4" id="KW-0964">Secreted</keyword>
<dbReference type="EMBL" id="PDFK01000001">
    <property type="protein sequence ID" value="PKU52766.1"/>
    <property type="molecule type" value="Genomic_DNA"/>
</dbReference>